<dbReference type="Gene3D" id="2.60.200.30">
    <property type="entry name" value="Probable inorganic polyphosphate/atp-NAD kinase, domain 2"/>
    <property type="match status" value="1"/>
</dbReference>
<evidence type="ECO:0000256" key="3">
    <source>
        <dbReference type="ARBA" id="ARBA00022857"/>
    </source>
</evidence>
<reference evidence="8" key="1">
    <citation type="journal article" date="2019" name="Int. J. Syst. Evol. Microbiol.">
        <title>The Global Catalogue of Microorganisms (GCM) 10K type strain sequencing project: providing services to taxonomists for standard genome sequencing and annotation.</title>
        <authorList>
            <consortium name="The Broad Institute Genomics Platform"/>
            <consortium name="The Broad Institute Genome Sequencing Center for Infectious Disease"/>
            <person name="Wu L."/>
            <person name="Ma J."/>
        </authorList>
    </citation>
    <scope>NUCLEOTIDE SEQUENCE [LARGE SCALE GENOMIC DNA]</scope>
    <source>
        <strain evidence="8">JCM 17555</strain>
    </source>
</reference>
<dbReference type="RefSeq" id="WP_344802918.1">
    <property type="nucleotide sequence ID" value="NZ_BAABBO010000001.1"/>
</dbReference>
<dbReference type="InterPro" id="IPR016064">
    <property type="entry name" value="NAD/diacylglycerol_kinase_sf"/>
</dbReference>
<dbReference type="Proteomes" id="UP001501337">
    <property type="component" value="Unassembled WGS sequence"/>
</dbReference>
<feature type="binding site" evidence="6">
    <location>
        <begin position="146"/>
        <end position="147"/>
    </location>
    <ligand>
        <name>NAD(+)</name>
        <dbReference type="ChEBI" id="CHEBI:57540"/>
    </ligand>
</feature>
<feature type="binding site" evidence="6">
    <location>
        <begin position="72"/>
        <end position="73"/>
    </location>
    <ligand>
        <name>NAD(+)</name>
        <dbReference type="ChEBI" id="CHEBI:57540"/>
    </ligand>
</feature>
<proteinExistence type="inferred from homology"/>
<dbReference type="EC" id="2.7.1.23" evidence="6"/>
<name>A0ABP7NJN5_9GAMM</name>
<dbReference type="GO" id="GO:0016301">
    <property type="term" value="F:kinase activity"/>
    <property type="evidence" value="ECO:0007669"/>
    <property type="project" value="UniProtKB-KW"/>
</dbReference>
<comment type="catalytic activity">
    <reaction evidence="5 6">
        <text>NAD(+) + ATP = ADP + NADP(+) + H(+)</text>
        <dbReference type="Rhea" id="RHEA:18629"/>
        <dbReference type="ChEBI" id="CHEBI:15378"/>
        <dbReference type="ChEBI" id="CHEBI:30616"/>
        <dbReference type="ChEBI" id="CHEBI:57540"/>
        <dbReference type="ChEBI" id="CHEBI:58349"/>
        <dbReference type="ChEBI" id="CHEBI:456216"/>
        <dbReference type="EC" id="2.7.1.23"/>
    </reaction>
</comment>
<gene>
    <name evidence="6" type="primary">nadK</name>
    <name evidence="7" type="ORF">GCM10022278_04890</name>
</gene>
<evidence type="ECO:0000256" key="6">
    <source>
        <dbReference type="HAMAP-Rule" id="MF_00361"/>
    </source>
</evidence>
<keyword evidence="2 6" id="KW-0418">Kinase</keyword>
<evidence type="ECO:0000313" key="7">
    <source>
        <dbReference type="EMBL" id="GAA3948709.1"/>
    </source>
</evidence>
<feature type="binding site" evidence="6">
    <location>
        <position position="174"/>
    </location>
    <ligand>
        <name>NAD(+)</name>
        <dbReference type="ChEBI" id="CHEBI:57540"/>
    </ligand>
</feature>
<keyword evidence="4 6" id="KW-0520">NAD</keyword>
<evidence type="ECO:0000256" key="1">
    <source>
        <dbReference type="ARBA" id="ARBA00022679"/>
    </source>
</evidence>
<dbReference type="PANTHER" id="PTHR20275:SF0">
    <property type="entry name" value="NAD KINASE"/>
    <property type="match status" value="1"/>
</dbReference>
<evidence type="ECO:0000256" key="2">
    <source>
        <dbReference type="ARBA" id="ARBA00022777"/>
    </source>
</evidence>
<evidence type="ECO:0000256" key="4">
    <source>
        <dbReference type="ARBA" id="ARBA00023027"/>
    </source>
</evidence>
<keyword evidence="6" id="KW-0963">Cytoplasm</keyword>
<dbReference type="InterPro" id="IPR017437">
    <property type="entry name" value="ATP-NAD_kinase_PpnK-typ_C"/>
</dbReference>
<feature type="binding site" evidence="6">
    <location>
        <begin position="187"/>
        <end position="192"/>
    </location>
    <ligand>
        <name>NAD(+)</name>
        <dbReference type="ChEBI" id="CHEBI:57540"/>
    </ligand>
</feature>
<organism evidence="7 8">
    <name type="scientific">Allohahella marinimesophila</name>
    <dbReference type="NCBI Taxonomy" id="1054972"/>
    <lineage>
        <taxon>Bacteria</taxon>
        <taxon>Pseudomonadati</taxon>
        <taxon>Pseudomonadota</taxon>
        <taxon>Gammaproteobacteria</taxon>
        <taxon>Oceanospirillales</taxon>
        <taxon>Hahellaceae</taxon>
        <taxon>Allohahella</taxon>
    </lineage>
</organism>
<dbReference type="SUPFAM" id="SSF111331">
    <property type="entry name" value="NAD kinase/diacylglycerol kinase-like"/>
    <property type="match status" value="1"/>
</dbReference>
<keyword evidence="1 6" id="KW-0808">Transferase</keyword>
<comment type="function">
    <text evidence="6">Involved in the regulation of the intracellular balance of NAD and NADP, and is a key enzyme in the biosynthesis of NADP. Catalyzes specifically the phosphorylation on 2'-hydroxyl of the adenosine moiety of NAD to yield NADP.</text>
</comment>
<feature type="binding site" evidence="6">
    <location>
        <position position="157"/>
    </location>
    <ligand>
        <name>NAD(+)</name>
        <dbReference type="ChEBI" id="CHEBI:57540"/>
    </ligand>
</feature>
<evidence type="ECO:0000256" key="5">
    <source>
        <dbReference type="ARBA" id="ARBA00047925"/>
    </source>
</evidence>
<dbReference type="InterPro" id="IPR017438">
    <property type="entry name" value="ATP-NAD_kinase_N"/>
</dbReference>
<feature type="active site" description="Proton acceptor" evidence="6">
    <location>
        <position position="72"/>
    </location>
</feature>
<comment type="subcellular location">
    <subcellularLocation>
        <location evidence="6">Cytoplasm</location>
    </subcellularLocation>
</comment>
<sequence>MDQFRNIGLIGRLGSVQVIDTVRRINRFLSQQGYSVILDDGIANVMPGHSAQVSTAKMMRQSCDLVIVVGGDGSLLGAARALAGSDVPVLGVNRGRLGFLTDISPNTAEAEILEVLKGKYVSEYRFLIGALVRRNGEPIGTGLALNDIVLHPGKSTRMISFELNIEGQFVNSQRSDGLIVATPTGSTAYALSAGGPIMHPKLDAVVLVPMYPHTLSSRPIVVDGNSEIKILIGEDNQTYPHISCDGQTHINCAPGDTVTISKKPQKLRLIHPESHDFYQICREKLGWSGHLGGF</sequence>
<protein>
    <recommendedName>
        <fullName evidence="6">NAD kinase</fullName>
        <ecNumber evidence="6">2.7.1.23</ecNumber>
    </recommendedName>
    <alternativeName>
        <fullName evidence="6">ATP-dependent NAD kinase</fullName>
    </alternativeName>
</protein>
<comment type="caution">
    <text evidence="6">Lacks conserved residue(s) required for the propagation of feature annotation.</text>
</comment>
<keyword evidence="6" id="KW-0547">Nucleotide-binding</keyword>
<dbReference type="InterPro" id="IPR002504">
    <property type="entry name" value="NADK"/>
</dbReference>
<comment type="caution">
    <text evidence="7">The sequence shown here is derived from an EMBL/GenBank/DDBJ whole genome shotgun (WGS) entry which is preliminary data.</text>
</comment>
<dbReference type="Gene3D" id="3.40.50.10330">
    <property type="entry name" value="Probable inorganic polyphosphate/atp-NAD kinase, domain 1"/>
    <property type="match status" value="1"/>
</dbReference>
<comment type="cofactor">
    <cofactor evidence="6">
        <name>a divalent metal cation</name>
        <dbReference type="ChEBI" id="CHEBI:60240"/>
    </cofactor>
</comment>
<dbReference type="HAMAP" id="MF_00361">
    <property type="entry name" value="NAD_kinase"/>
    <property type="match status" value="1"/>
</dbReference>
<dbReference type="EMBL" id="BAABBO010000001">
    <property type="protein sequence ID" value="GAA3948709.1"/>
    <property type="molecule type" value="Genomic_DNA"/>
</dbReference>
<accession>A0ABP7NJN5</accession>
<dbReference type="Pfam" id="PF01513">
    <property type="entry name" value="NAD_kinase"/>
    <property type="match status" value="1"/>
</dbReference>
<dbReference type="Pfam" id="PF20143">
    <property type="entry name" value="NAD_kinase_C"/>
    <property type="match status" value="1"/>
</dbReference>
<feature type="binding site" evidence="6">
    <location>
        <position position="247"/>
    </location>
    <ligand>
        <name>NAD(+)</name>
        <dbReference type="ChEBI" id="CHEBI:57540"/>
    </ligand>
</feature>
<keyword evidence="6" id="KW-0067">ATP-binding</keyword>
<dbReference type="PANTHER" id="PTHR20275">
    <property type="entry name" value="NAD KINASE"/>
    <property type="match status" value="1"/>
</dbReference>
<evidence type="ECO:0000313" key="8">
    <source>
        <dbReference type="Proteomes" id="UP001501337"/>
    </source>
</evidence>
<feature type="binding site" evidence="6">
    <location>
        <position position="176"/>
    </location>
    <ligand>
        <name>NAD(+)</name>
        <dbReference type="ChEBI" id="CHEBI:57540"/>
    </ligand>
</feature>
<keyword evidence="8" id="KW-1185">Reference proteome</keyword>
<dbReference type="NCBIfam" id="NF002306">
    <property type="entry name" value="PRK01231.1"/>
    <property type="match status" value="1"/>
</dbReference>
<comment type="similarity">
    <text evidence="6">Belongs to the NAD kinase family.</text>
</comment>
<keyword evidence="3 6" id="KW-0521">NADP</keyword>